<comment type="caution">
    <text evidence="9">The sequence shown here is derived from an EMBL/GenBank/DDBJ whole genome shotgun (WGS) entry which is preliminary data.</text>
</comment>
<dbReference type="AlphaFoldDB" id="A0A4Q9LF41"/>
<evidence type="ECO:0000256" key="6">
    <source>
        <dbReference type="ARBA" id="ARBA00022989"/>
    </source>
</evidence>
<keyword evidence="9" id="KW-0808">Transferase</keyword>
<name>A0A4Q9LF41_9MICR</name>
<keyword evidence="7 8" id="KW-0472">Membrane</keyword>
<evidence type="ECO:0000256" key="3">
    <source>
        <dbReference type="ARBA" id="ARBA00008321"/>
    </source>
</evidence>
<feature type="transmembrane region" description="Helical" evidence="8">
    <location>
        <begin position="230"/>
        <end position="247"/>
    </location>
</feature>
<protein>
    <submittedName>
        <fullName evidence="9">Putative phosphatidylinositol N-acetylglucosaminyltransferase</fullName>
    </submittedName>
</protein>
<dbReference type="GO" id="GO:0000506">
    <property type="term" value="C:glycosylphosphatidylinositol-N-acetylglucosaminyltransferase (GPI-GnT) complex"/>
    <property type="evidence" value="ECO:0007669"/>
    <property type="project" value="TreeGrafter"/>
</dbReference>
<feature type="transmembrane region" description="Helical" evidence="8">
    <location>
        <begin position="67"/>
        <end position="86"/>
    </location>
</feature>
<dbReference type="Pfam" id="PF06432">
    <property type="entry name" value="GPI2"/>
    <property type="match status" value="1"/>
</dbReference>
<evidence type="ECO:0000256" key="5">
    <source>
        <dbReference type="ARBA" id="ARBA00022692"/>
    </source>
</evidence>
<evidence type="ECO:0000256" key="7">
    <source>
        <dbReference type="ARBA" id="ARBA00023136"/>
    </source>
</evidence>
<keyword evidence="5 8" id="KW-0812">Transmembrane</keyword>
<evidence type="ECO:0000256" key="8">
    <source>
        <dbReference type="SAM" id="Phobius"/>
    </source>
</evidence>
<accession>A0A4Q9LF41</accession>
<evidence type="ECO:0000313" key="9">
    <source>
        <dbReference type="EMBL" id="TBU05721.1"/>
    </source>
</evidence>
<dbReference type="PANTHER" id="PTHR12982:SF0">
    <property type="entry name" value="PHOSPHATIDYLINOSITOL N-ACETYLGLUCOSAMINYLTRANSFERASE SUBUNIT C"/>
    <property type="match status" value="1"/>
</dbReference>
<dbReference type="VEuPathDB" id="MicrosporidiaDB:CWI39_0634p0010"/>
<gene>
    <name evidence="9" type="ORF">CWI39_0634p0010</name>
</gene>
<dbReference type="UniPathway" id="UPA00196"/>
<sequence>MNKKLYKSKNKKHYQDSRLTSYLKESKEYFKESKNNTIYSDIIRFSFCISYAFIFYAVFIKIQSLEFLENFIKILYLFTLILSYLISKCTTHKETVRLLSITLLSIYVLSPLLQKLTPEISTDTIYLNYIISMFINCIDTVRYAILSSEIQVDRFKINKNVPLKLEETIHIKSKKRPVNVIGANTATYGSILLCSRLKNIYQVNFLLTFSFFWFVLSVNLRERYLFHKKYILIILFHTVTSVIFFLISMELLYIFIALQIFVSLSAFTTVYILNKNIRED</sequence>
<evidence type="ECO:0000256" key="2">
    <source>
        <dbReference type="ARBA" id="ARBA00004687"/>
    </source>
</evidence>
<dbReference type="InterPro" id="IPR009450">
    <property type="entry name" value="Plno_GlcNAc_GPI2"/>
</dbReference>
<organism evidence="9 10">
    <name type="scientific">Hamiltosporidium magnivora</name>
    <dbReference type="NCBI Taxonomy" id="148818"/>
    <lineage>
        <taxon>Eukaryota</taxon>
        <taxon>Fungi</taxon>
        <taxon>Fungi incertae sedis</taxon>
        <taxon>Microsporidia</taxon>
        <taxon>Dubosqiidae</taxon>
        <taxon>Hamiltosporidium</taxon>
    </lineage>
</organism>
<feature type="transmembrane region" description="Helical" evidence="8">
    <location>
        <begin position="253"/>
        <end position="273"/>
    </location>
</feature>
<proteinExistence type="inferred from homology"/>
<dbReference type="EMBL" id="PIXR01000634">
    <property type="protein sequence ID" value="TBU05721.1"/>
    <property type="molecule type" value="Genomic_DNA"/>
</dbReference>
<evidence type="ECO:0000256" key="4">
    <source>
        <dbReference type="ARBA" id="ARBA00022502"/>
    </source>
</evidence>
<dbReference type="PANTHER" id="PTHR12982">
    <property type="entry name" value="PHOSPHATIDYLINOSITOL GLYCAN, CLASS C"/>
    <property type="match status" value="1"/>
</dbReference>
<keyword evidence="9" id="KW-0328">Glycosyltransferase</keyword>
<evidence type="ECO:0000313" key="10">
    <source>
        <dbReference type="Proteomes" id="UP000293045"/>
    </source>
</evidence>
<feature type="transmembrane region" description="Helical" evidence="8">
    <location>
        <begin position="126"/>
        <end position="145"/>
    </location>
</feature>
<comment type="pathway">
    <text evidence="2">Glycolipid biosynthesis; glycosylphosphatidylinositol-anchor biosynthesis.</text>
</comment>
<comment type="subcellular location">
    <subcellularLocation>
        <location evidence="1">Membrane</location>
        <topology evidence="1">Multi-pass membrane protein</topology>
    </subcellularLocation>
</comment>
<dbReference type="GO" id="GO:0006506">
    <property type="term" value="P:GPI anchor biosynthetic process"/>
    <property type="evidence" value="ECO:0007669"/>
    <property type="project" value="UniProtKB-UniPathway"/>
</dbReference>
<feature type="transmembrane region" description="Helical" evidence="8">
    <location>
        <begin position="42"/>
        <end position="60"/>
    </location>
</feature>
<comment type="similarity">
    <text evidence="3">Belongs to the PIGC family.</text>
</comment>
<keyword evidence="6 8" id="KW-1133">Transmembrane helix</keyword>
<dbReference type="GO" id="GO:0016757">
    <property type="term" value="F:glycosyltransferase activity"/>
    <property type="evidence" value="ECO:0007669"/>
    <property type="project" value="UniProtKB-KW"/>
</dbReference>
<evidence type="ECO:0000256" key="1">
    <source>
        <dbReference type="ARBA" id="ARBA00004141"/>
    </source>
</evidence>
<dbReference type="Proteomes" id="UP000293045">
    <property type="component" value="Unassembled WGS sequence"/>
</dbReference>
<feature type="transmembrane region" description="Helical" evidence="8">
    <location>
        <begin position="200"/>
        <end position="218"/>
    </location>
</feature>
<keyword evidence="4" id="KW-0337">GPI-anchor biosynthesis</keyword>
<dbReference type="VEuPathDB" id="MicrosporidiaDB:CWI36_0218p0030"/>
<reference evidence="9 10" key="1">
    <citation type="submission" date="2017-12" db="EMBL/GenBank/DDBJ databases">
        <authorList>
            <person name="Pombert J.-F."/>
            <person name="Haag K.L."/>
            <person name="Ebert D."/>
        </authorList>
    </citation>
    <scope>NUCLEOTIDE SEQUENCE [LARGE SCALE GENOMIC DNA]</scope>
    <source>
        <strain evidence="9">IL-BN-2</strain>
    </source>
</reference>